<organism evidence="2 3">
    <name type="scientific">Smittium megazygosporum</name>
    <dbReference type="NCBI Taxonomy" id="133381"/>
    <lineage>
        <taxon>Eukaryota</taxon>
        <taxon>Fungi</taxon>
        <taxon>Fungi incertae sedis</taxon>
        <taxon>Zoopagomycota</taxon>
        <taxon>Kickxellomycotina</taxon>
        <taxon>Harpellomycetes</taxon>
        <taxon>Harpellales</taxon>
        <taxon>Legeriomycetaceae</taxon>
        <taxon>Smittium</taxon>
    </lineage>
</organism>
<keyword evidence="1" id="KW-0812">Transmembrane</keyword>
<reference evidence="2 3" key="1">
    <citation type="journal article" date="2018" name="MBio">
        <title>Comparative Genomics Reveals the Core Gene Toolbox for the Fungus-Insect Symbiosis.</title>
        <authorList>
            <person name="Wang Y."/>
            <person name="Stata M."/>
            <person name="Wang W."/>
            <person name="Stajich J.E."/>
            <person name="White M.M."/>
            <person name="Moncalvo J.M."/>
        </authorList>
    </citation>
    <scope>NUCLEOTIDE SEQUENCE [LARGE SCALE GENOMIC DNA]</scope>
    <source>
        <strain evidence="2 3">SC-DP-2</strain>
    </source>
</reference>
<dbReference type="AlphaFoldDB" id="A0A2T9XYR4"/>
<dbReference type="Proteomes" id="UP000245609">
    <property type="component" value="Unassembled WGS sequence"/>
</dbReference>
<proteinExistence type="predicted"/>
<gene>
    <name evidence="2" type="ORF">BB560_007121</name>
</gene>
<evidence type="ECO:0000313" key="2">
    <source>
        <dbReference type="EMBL" id="PVU85218.1"/>
    </source>
</evidence>
<feature type="non-terminal residue" evidence="2">
    <location>
        <position position="1"/>
    </location>
</feature>
<sequence>SYSSFSNSSFGDKFQSLFYSSFVVLSISCMSYFGYLLFSQMNDPNDPSNILEKTHAYCLENPYLQSLLDVDFLALGMPSPSKAHRNRIISHSFVPFTASSNPCFKNMVNNSANPVLLHQVEFYLCPNNPSSKKNQLFAKVVVNLIKLSIFSLKMKSPLLLL</sequence>
<feature type="transmembrane region" description="Helical" evidence="1">
    <location>
        <begin position="17"/>
        <end position="38"/>
    </location>
</feature>
<keyword evidence="1" id="KW-0472">Membrane</keyword>
<comment type="caution">
    <text evidence="2">The sequence shown here is derived from an EMBL/GenBank/DDBJ whole genome shotgun (WGS) entry which is preliminary data.</text>
</comment>
<keyword evidence="1" id="KW-1133">Transmembrane helix</keyword>
<evidence type="ECO:0000313" key="3">
    <source>
        <dbReference type="Proteomes" id="UP000245609"/>
    </source>
</evidence>
<evidence type="ECO:0000256" key="1">
    <source>
        <dbReference type="SAM" id="Phobius"/>
    </source>
</evidence>
<name>A0A2T9XYR4_9FUNG</name>
<dbReference type="EMBL" id="MBFS01003709">
    <property type="protein sequence ID" value="PVU85218.1"/>
    <property type="molecule type" value="Genomic_DNA"/>
</dbReference>
<accession>A0A2T9XYR4</accession>
<protein>
    <submittedName>
        <fullName evidence="2">Uncharacterized protein</fullName>
    </submittedName>
</protein>
<keyword evidence="3" id="KW-1185">Reference proteome</keyword>